<comment type="caution">
    <text evidence="1">The sequence shown here is derived from an EMBL/GenBank/DDBJ whole genome shotgun (WGS) entry which is preliminary data.</text>
</comment>
<keyword evidence="2" id="KW-1185">Reference proteome</keyword>
<organism evidence="1 2">
    <name type="scientific">Auriscalpium vulgare</name>
    <dbReference type="NCBI Taxonomy" id="40419"/>
    <lineage>
        <taxon>Eukaryota</taxon>
        <taxon>Fungi</taxon>
        <taxon>Dikarya</taxon>
        <taxon>Basidiomycota</taxon>
        <taxon>Agaricomycotina</taxon>
        <taxon>Agaricomycetes</taxon>
        <taxon>Russulales</taxon>
        <taxon>Auriscalpiaceae</taxon>
        <taxon>Auriscalpium</taxon>
    </lineage>
</organism>
<evidence type="ECO:0000313" key="2">
    <source>
        <dbReference type="Proteomes" id="UP000814033"/>
    </source>
</evidence>
<dbReference type="Proteomes" id="UP000814033">
    <property type="component" value="Unassembled WGS sequence"/>
</dbReference>
<evidence type="ECO:0000313" key="1">
    <source>
        <dbReference type="EMBL" id="KAI0046831.1"/>
    </source>
</evidence>
<proteinExistence type="predicted"/>
<reference evidence="1" key="2">
    <citation type="journal article" date="2022" name="New Phytol.">
        <title>Evolutionary transition to the ectomycorrhizal habit in the genomes of a hyperdiverse lineage of mushroom-forming fungi.</title>
        <authorList>
            <person name="Looney B."/>
            <person name="Miyauchi S."/>
            <person name="Morin E."/>
            <person name="Drula E."/>
            <person name="Courty P.E."/>
            <person name="Kohler A."/>
            <person name="Kuo A."/>
            <person name="LaButti K."/>
            <person name="Pangilinan J."/>
            <person name="Lipzen A."/>
            <person name="Riley R."/>
            <person name="Andreopoulos W."/>
            <person name="He G."/>
            <person name="Johnson J."/>
            <person name="Nolan M."/>
            <person name="Tritt A."/>
            <person name="Barry K.W."/>
            <person name="Grigoriev I.V."/>
            <person name="Nagy L.G."/>
            <person name="Hibbett D."/>
            <person name="Henrissat B."/>
            <person name="Matheny P.B."/>
            <person name="Labbe J."/>
            <person name="Martin F.M."/>
        </authorList>
    </citation>
    <scope>NUCLEOTIDE SEQUENCE</scope>
    <source>
        <strain evidence="1">FP105234-sp</strain>
    </source>
</reference>
<protein>
    <submittedName>
        <fullName evidence="1">Uncharacterized protein</fullName>
    </submittedName>
</protein>
<reference evidence="1" key="1">
    <citation type="submission" date="2021-02" db="EMBL/GenBank/DDBJ databases">
        <authorList>
            <consortium name="DOE Joint Genome Institute"/>
            <person name="Ahrendt S."/>
            <person name="Looney B.P."/>
            <person name="Miyauchi S."/>
            <person name="Morin E."/>
            <person name="Drula E."/>
            <person name="Courty P.E."/>
            <person name="Chicoki N."/>
            <person name="Fauchery L."/>
            <person name="Kohler A."/>
            <person name="Kuo A."/>
            <person name="Labutti K."/>
            <person name="Pangilinan J."/>
            <person name="Lipzen A."/>
            <person name="Riley R."/>
            <person name="Andreopoulos W."/>
            <person name="He G."/>
            <person name="Johnson J."/>
            <person name="Barry K.W."/>
            <person name="Grigoriev I.V."/>
            <person name="Nagy L."/>
            <person name="Hibbett D."/>
            <person name="Henrissat B."/>
            <person name="Matheny P.B."/>
            <person name="Labbe J."/>
            <person name="Martin F."/>
        </authorList>
    </citation>
    <scope>NUCLEOTIDE SEQUENCE</scope>
    <source>
        <strain evidence="1">FP105234-sp</strain>
    </source>
</reference>
<name>A0ACB8RT81_9AGAM</name>
<accession>A0ACB8RT81</accession>
<dbReference type="EMBL" id="MU275916">
    <property type="protein sequence ID" value="KAI0046831.1"/>
    <property type="molecule type" value="Genomic_DNA"/>
</dbReference>
<sequence length="833" mass="90771">MFVNASVESPDIRFVLASSHASAASMVHDKDDASLFMSATTPWLAFYDDCNAPLSCDIPIPEDVAIPGLPSAKLKAPVIDPARVYPSPPLTHSEPKRTVPLPALSETTHRTRLTHSIRMDDADHHDPSRPDDDRPSYALPPYVAVHDLPLSPPATLSVPFQPLPETGAHSPRDEDEDERPRHAPHPAGHNELCQPELALWAPLSPPWLDDECHADLGSDAPGARGSALPSRSPVSSHRRPAAMDEEGAEGDVGAPQDAQAARATHVADWAQYKASHYAPPFLPPLSPTATIADMSEFGDQAGPSTGHGTLSFDSGARAFDRPDSQASAKHPLSYDAHPVEDSLSPLDSSGEMQTGFPRAEKRMRYYSEGQVEAQGFFDGYNEGATTRRSFSAGTSHGAGPSRLLSHDLFPSPSSLTPLQESESDFFLSSPAAMLHELEESEPRESLNFFPSSPRHSAGRLPGLFGDDDAMDVDDSSLSSFQWDPPPPSSPRLSGRLDLFADDFNDIEGHSPSSPSRRYTAPLPEGDDILMNEPGRSYSPPGSPRLLSFPGVETDDDLIQVERLPSSEPSINLNLSPEPNSLGLTVPIAPASDAAELVDERPPNLDFSTTARDRGDPEQLENLFAFRRRTWNAEREWKRKQVELAGEARRLAVPLQANILVPGALNISVPGTLPDFDERGWASGDVPQDVLEEPAAAAQAEEDAEEAQRAHLLALRRRELQITETQRAVARDRRRALKERGREIDGLLTLKLKETPESEADAAPSGPDAPTPTKPPSGPKFTSMPNLVASMTLKRRNSQRPLTRRKTARSYSKSSLSHSDEKEEKEEDDDEMEE</sequence>
<gene>
    <name evidence="1" type="ORF">FA95DRAFT_1572897</name>
</gene>